<dbReference type="AlphaFoldDB" id="A0A251V298"/>
<proteinExistence type="predicted"/>
<dbReference type="Proteomes" id="UP000215914">
    <property type="component" value="Chromosome 4"/>
</dbReference>
<organism evidence="1 2">
    <name type="scientific">Helianthus annuus</name>
    <name type="common">Common sunflower</name>
    <dbReference type="NCBI Taxonomy" id="4232"/>
    <lineage>
        <taxon>Eukaryota</taxon>
        <taxon>Viridiplantae</taxon>
        <taxon>Streptophyta</taxon>
        <taxon>Embryophyta</taxon>
        <taxon>Tracheophyta</taxon>
        <taxon>Spermatophyta</taxon>
        <taxon>Magnoliopsida</taxon>
        <taxon>eudicotyledons</taxon>
        <taxon>Gunneridae</taxon>
        <taxon>Pentapetalae</taxon>
        <taxon>asterids</taxon>
        <taxon>campanulids</taxon>
        <taxon>Asterales</taxon>
        <taxon>Asteraceae</taxon>
        <taxon>Asteroideae</taxon>
        <taxon>Heliantheae alliance</taxon>
        <taxon>Heliantheae</taxon>
        <taxon>Helianthus</taxon>
    </lineage>
</organism>
<keyword evidence="2" id="KW-1185">Reference proteome</keyword>
<evidence type="ECO:0000313" key="1">
    <source>
        <dbReference type="EMBL" id="OTG29514.1"/>
    </source>
</evidence>
<accession>A0A251V298</accession>
<protein>
    <submittedName>
        <fullName evidence="1">Uncharacterized protein</fullName>
    </submittedName>
</protein>
<name>A0A251V298_HELAN</name>
<reference evidence="2" key="1">
    <citation type="journal article" date="2017" name="Nature">
        <title>The sunflower genome provides insights into oil metabolism, flowering and Asterid evolution.</title>
        <authorList>
            <person name="Badouin H."/>
            <person name="Gouzy J."/>
            <person name="Grassa C.J."/>
            <person name="Murat F."/>
            <person name="Staton S.E."/>
            <person name="Cottret L."/>
            <person name="Lelandais-Briere C."/>
            <person name="Owens G.L."/>
            <person name="Carrere S."/>
            <person name="Mayjonade B."/>
            <person name="Legrand L."/>
            <person name="Gill N."/>
            <person name="Kane N.C."/>
            <person name="Bowers J.E."/>
            <person name="Hubner S."/>
            <person name="Bellec A."/>
            <person name="Berard A."/>
            <person name="Berges H."/>
            <person name="Blanchet N."/>
            <person name="Boniface M.C."/>
            <person name="Brunel D."/>
            <person name="Catrice O."/>
            <person name="Chaidir N."/>
            <person name="Claudel C."/>
            <person name="Donnadieu C."/>
            <person name="Faraut T."/>
            <person name="Fievet G."/>
            <person name="Helmstetter N."/>
            <person name="King M."/>
            <person name="Knapp S.J."/>
            <person name="Lai Z."/>
            <person name="Le Paslier M.C."/>
            <person name="Lippi Y."/>
            <person name="Lorenzon L."/>
            <person name="Mandel J.R."/>
            <person name="Marage G."/>
            <person name="Marchand G."/>
            <person name="Marquand E."/>
            <person name="Bret-Mestries E."/>
            <person name="Morien E."/>
            <person name="Nambeesan S."/>
            <person name="Nguyen T."/>
            <person name="Pegot-Espagnet P."/>
            <person name="Pouilly N."/>
            <person name="Raftis F."/>
            <person name="Sallet E."/>
            <person name="Schiex T."/>
            <person name="Thomas J."/>
            <person name="Vandecasteele C."/>
            <person name="Vares D."/>
            <person name="Vear F."/>
            <person name="Vautrin S."/>
            <person name="Crespi M."/>
            <person name="Mangin B."/>
            <person name="Burke J.M."/>
            <person name="Salse J."/>
            <person name="Munos S."/>
            <person name="Vincourt P."/>
            <person name="Rieseberg L.H."/>
            <person name="Langlade N.B."/>
        </authorList>
    </citation>
    <scope>NUCLEOTIDE SEQUENCE [LARGE SCALE GENOMIC DNA]</scope>
    <source>
        <strain evidence="2">cv. SF193</strain>
    </source>
</reference>
<dbReference type="InParanoid" id="A0A251V298"/>
<evidence type="ECO:0000313" key="2">
    <source>
        <dbReference type="Proteomes" id="UP000215914"/>
    </source>
</evidence>
<sequence>MLKHRLILFYASFRRRCCFEHRLINIIMYRRNPKIYSVESPKTNMPPEFKPPPHHLCLFF</sequence>
<gene>
    <name evidence="1" type="ORF">HannXRQ_Chr04g0123111</name>
</gene>
<dbReference type="EMBL" id="CM007893">
    <property type="protein sequence ID" value="OTG29514.1"/>
    <property type="molecule type" value="Genomic_DNA"/>
</dbReference>